<keyword evidence="1 2" id="KW-0378">Hydrolase</keyword>
<dbReference type="KEGG" id="ttr:Tter_1655"/>
<gene>
    <name evidence="4" type="ordered locus">Tter_1655</name>
</gene>
<dbReference type="Gene3D" id="3.90.1140.10">
    <property type="entry name" value="Cyclic phosphodiesterase"/>
    <property type="match status" value="1"/>
</dbReference>
<feature type="short sequence motif" description="HXTX 1" evidence="2">
    <location>
        <begin position="45"/>
        <end position="48"/>
    </location>
</feature>
<comment type="similarity">
    <text evidence="2">Belongs to the 2H phosphoesterase superfamily. ThpR family.</text>
</comment>
<dbReference type="eggNOG" id="COG1514">
    <property type="taxonomic scope" value="Bacteria"/>
</dbReference>
<dbReference type="EMBL" id="CP001825">
    <property type="protein sequence ID" value="ACZ42561.1"/>
    <property type="molecule type" value="Genomic_DNA"/>
</dbReference>
<evidence type="ECO:0000256" key="1">
    <source>
        <dbReference type="ARBA" id="ARBA00022801"/>
    </source>
</evidence>
<accession>D1CCP6</accession>
<evidence type="ECO:0000256" key="2">
    <source>
        <dbReference type="HAMAP-Rule" id="MF_01940"/>
    </source>
</evidence>
<evidence type="ECO:0000313" key="5">
    <source>
        <dbReference type="Proteomes" id="UP000000323"/>
    </source>
</evidence>
<dbReference type="InterPro" id="IPR004175">
    <property type="entry name" value="RNA_CPDase"/>
</dbReference>
<comment type="function">
    <text evidence="2">Hydrolyzes RNA 2',3'-cyclic phosphodiester to an RNA 2'-phosphomonoester.</text>
</comment>
<dbReference type="GO" id="GO:0004113">
    <property type="term" value="F:2',3'-cyclic-nucleotide 3'-phosphodiesterase activity"/>
    <property type="evidence" value="ECO:0007669"/>
    <property type="project" value="InterPro"/>
</dbReference>
<dbReference type="PANTHER" id="PTHR35561:SF1">
    <property type="entry name" value="RNA 2',3'-CYCLIC PHOSPHODIESTERASE"/>
    <property type="match status" value="1"/>
</dbReference>
<dbReference type="EC" id="3.1.4.58" evidence="2"/>
<dbReference type="GO" id="GO:0008664">
    <property type="term" value="F:RNA 2',3'-cyclic 3'-phosphodiesterase activity"/>
    <property type="evidence" value="ECO:0007669"/>
    <property type="project" value="UniProtKB-EC"/>
</dbReference>
<dbReference type="HOGENOM" id="CLU_081251_3_4_0"/>
<evidence type="ECO:0000313" key="4">
    <source>
        <dbReference type="EMBL" id="ACZ42561.1"/>
    </source>
</evidence>
<dbReference type="RefSeq" id="WP_012875595.1">
    <property type="nucleotide sequence ID" value="NC_013525.1"/>
</dbReference>
<protein>
    <recommendedName>
        <fullName evidence="2">RNA 2',3'-cyclic phosphodiesterase</fullName>
        <shortName evidence="2">RNA 2',3'-CPDase</shortName>
        <ecNumber evidence="2">3.1.4.58</ecNumber>
    </recommendedName>
</protein>
<keyword evidence="4" id="KW-0436">Ligase</keyword>
<dbReference type="Proteomes" id="UP000000323">
    <property type="component" value="Chromosome 1"/>
</dbReference>
<dbReference type="SUPFAM" id="SSF55144">
    <property type="entry name" value="LigT-like"/>
    <property type="match status" value="1"/>
</dbReference>
<keyword evidence="5" id="KW-1185">Reference proteome</keyword>
<dbReference type="InterPro" id="IPR014051">
    <property type="entry name" value="Phosphoesterase_HXTX"/>
</dbReference>
<sequence>MSDDKARLFLAIDIPKSIRSILYDLGRSGLAGSTGLKWVEESNIHLTLKFLGDVSRSQIDAIQDVLEDITCPDSIGLEIRGLGIFGNLRRPRVLWAGVSGDIEALRLLHQEVEDKCARLGFDRDVMEYRPHVTLARFKESFADTPSLRRLLGANNDVSLGSFIAESMVLYQSTLLPSGPVYTPVKTFNLIENKD</sequence>
<dbReference type="GO" id="GO:0016874">
    <property type="term" value="F:ligase activity"/>
    <property type="evidence" value="ECO:0007669"/>
    <property type="project" value="UniProtKB-KW"/>
</dbReference>
<feature type="short sequence motif" description="HXTX 2" evidence="2">
    <location>
        <begin position="131"/>
        <end position="134"/>
    </location>
</feature>
<dbReference type="Pfam" id="PF02834">
    <property type="entry name" value="LigT_PEase"/>
    <property type="match status" value="2"/>
</dbReference>
<dbReference type="OrthoDB" id="9793819at2"/>
<dbReference type="HAMAP" id="MF_01940">
    <property type="entry name" value="RNA_CPDase"/>
    <property type="match status" value="1"/>
</dbReference>
<dbReference type="STRING" id="525904.Tter_1655"/>
<dbReference type="InterPro" id="IPR009097">
    <property type="entry name" value="Cyclic_Pdiesterase"/>
</dbReference>
<feature type="domain" description="Phosphoesterase HXTX" evidence="3">
    <location>
        <begin position="103"/>
        <end position="181"/>
    </location>
</feature>
<reference evidence="5" key="1">
    <citation type="journal article" date="2010" name="Stand. Genomic Sci.">
        <title>Complete genome sequence of 'Thermobaculum terrenum' type strain (YNP1).</title>
        <authorList>
            <person name="Kiss H."/>
            <person name="Cleland D."/>
            <person name="Lapidus A."/>
            <person name="Lucas S."/>
            <person name="Glavina Del Rio T."/>
            <person name="Nolan M."/>
            <person name="Tice H."/>
            <person name="Han C."/>
            <person name="Goodwin L."/>
            <person name="Pitluck S."/>
            <person name="Liolios K."/>
            <person name="Ivanova N."/>
            <person name="Mavromatis K."/>
            <person name="Ovchinnikova G."/>
            <person name="Pati A."/>
            <person name="Chen A."/>
            <person name="Palaniappan K."/>
            <person name="Land M."/>
            <person name="Hauser L."/>
            <person name="Chang Y."/>
            <person name="Jeffries C."/>
            <person name="Lu M."/>
            <person name="Brettin T."/>
            <person name="Detter J."/>
            <person name="Goker M."/>
            <person name="Tindall B."/>
            <person name="Beck B."/>
            <person name="McDermott T."/>
            <person name="Woyke T."/>
            <person name="Bristow J."/>
            <person name="Eisen J."/>
            <person name="Markowitz V."/>
            <person name="Hugenholtz P."/>
            <person name="Kyrpides N."/>
            <person name="Klenk H."/>
            <person name="Cheng J."/>
        </authorList>
    </citation>
    <scope>NUCLEOTIDE SEQUENCE [LARGE SCALE GENOMIC DNA]</scope>
    <source>
        <strain evidence="5">ATCC BAA-798 / YNP1</strain>
    </source>
</reference>
<organism evidence="4 5">
    <name type="scientific">Thermobaculum terrenum (strain ATCC BAA-798 / CCMEE 7001 / YNP1)</name>
    <dbReference type="NCBI Taxonomy" id="525904"/>
    <lineage>
        <taxon>Bacteria</taxon>
        <taxon>Bacillati</taxon>
        <taxon>Chloroflexota</taxon>
        <taxon>Chloroflexia</taxon>
        <taxon>Candidatus Thermobaculales</taxon>
        <taxon>Candidatus Thermobaculaceae</taxon>
        <taxon>Thermobaculum</taxon>
    </lineage>
</organism>
<proteinExistence type="inferred from homology"/>
<dbReference type="PANTHER" id="PTHR35561">
    <property type="entry name" value="RNA 2',3'-CYCLIC PHOSPHODIESTERASE"/>
    <property type="match status" value="1"/>
</dbReference>
<dbReference type="AlphaFoldDB" id="D1CCP6"/>
<dbReference type="NCBIfam" id="TIGR02258">
    <property type="entry name" value="2_5_ligase"/>
    <property type="match status" value="1"/>
</dbReference>
<feature type="active site" description="Proton donor" evidence="2">
    <location>
        <position position="45"/>
    </location>
</feature>
<feature type="domain" description="Phosphoesterase HXTX" evidence="3">
    <location>
        <begin position="13"/>
        <end position="95"/>
    </location>
</feature>
<feature type="active site" description="Proton acceptor" evidence="2">
    <location>
        <position position="131"/>
    </location>
</feature>
<name>D1CCP6_THET1</name>
<comment type="catalytic activity">
    <reaction evidence="2">
        <text>a 3'-end 2',3'-cyclophospho-ribonucleotide-RNA + H2O = a 3'-end 2'-phospho-ribonucleotide-RNA + H(+)</text>
        <dbReference type="Rhea" id="RHEA:11828"/>
        <dbReference type="Rhea" id="RHEA-COMP:10464"/>
        <dbReference type="Rhea" id="RHEA-COMP:17353"/>
        <dbReference type="ChEBI" id="CHEBI:15377"/>
        <dbReference type="ChEBI" id="CHEBI:15378"/>
        <dbReference type="ChEBI" id="CHEBI:83064"/>
        <dbReference type="ChEBI" id="CHEBI:173113"/>
        <dbReference type="EC" id="3.1.4.58"/>
    </reaction>
</comment>
<evidence type="ECO:0000259" key="3">
    <source>
        <dbReference type="Pfam" id="PF02834"/>
    </source>
</evidence>